<evidence type="ECO:0000256" key="1">
    <source>
        <dbReference type="SAM" id="Phobius"/>
    </source>
</evidence>
<dbReference type="EMBL" id="JAVIJP010000087">
    <property type="protein sequence ID" value="KAL3616887.1"/>
    <property type="molecule type" value="Genomic_DNA"/>
</dbReference>
<keyword evidence="1" id="KW-1133">Transmembrane helix</keyword>
<evidence type="ECO:0000313" key="3">
    <source>
        <dbReference type="Proteomes" id="UP001632038"/>
    </source>
</evidence>
<dbReference type="PANTHER" id="PTHR33973">
    <property type="entry name" value="OS07G0153300 PROTEIN"/>
    <property type="match status" value="1"/>
</dbReference>
<evidence type="ECO:0008006" key="4">
    <source>
        <dbReference type="Google" id="ProtNLM"/>
    </source>
</evidence>
<protein>
    <recommendedName>
        <fullName evidence="4">DUF1365 domain-containing protein</fullName>
    </recommendedName>
</protein>
<comment type="caution">
    <text evidence="2">The sequence shown here is derived from an EMBL/GenBank/DDBJ whole genome shotgun (WGS) entry which is preliminary data.</text>
</comment>
<accession>A0ABD3BHY3</accession>
<reference evidence="3" key="1">
    <citation type="journal article" date="2024" name="IScience">
        <title>Strigolactones Initiate the Formation of Haustorium-like Structures in Castilleja.</title>
        <authorList>
            <person name="Buerger M."/>
            <person name="Peterson D."/>
            <person name="Chory J."/>
        </authorList>
    </citation>
    <scope>NUCLEOTIDE SEQUENCE [LARGE SCALE GENOMIC DNA]</scope>
</reference>
<keyword evidence="1" id="KW-0472">Membrane</keyword>
<keyword evidence="3" id="KW-1185">Reference proteome</keyword>
<sequence>MELLYLLCSFFSTAITSIFLSLLLPFRHLLHRISTSVDPGDSVALYEGTVWHERRRPVHHSFRYSARYALIDLDNARHPPPNHLSADDARRISKTNGPVFLLTIPPSVGYEQNPLSIYYCYDIEGTTRTLSKCIAEVTNTPWGERVTFLFNPESDLVAKPLHVSPFMDMLGNWRMKTSEPGDNLHVVISSQHPKLGNYFTASLTAKRVTSEDHSGFFWLMPHKVALWIYWHVMEPEILYIQALVELALKLWWKNVSFVQHPRYPNPAYREDALLRNENIQLCPLLGNNGANNSYTQERPSNIPTYDRCFTWTNASWPWC</sequence>
<gene>
    <name evidence="2" type="ORF">CASFOL_039281</name>
</gene>
<proteinExistence type="predicted"/>
<keyword evidence="1" id="KW-0812">Transmembrane</keyword>
<dbReference type="PANTHER" id="PTHR33973:SF4">
    <property type="entry name" value="OS07G0153300 PROTEIN"/>
    <property type="match status" value="1"/>
</dbReference>
<organism evidence="2 3">
    <name type="scientific">Castilleja foliolosa</name>
    <dbReference type="NCBI Taxonomy" id="1961234"/>
    <lineage>
        <taxon>Eukaryota</taxon>
        <taxon>Viridiplantae</taxon>
        <taxon>Streptophyta</taxon>
        <taxon>Embryophyta</taxon>
        <taxon>Tracheophyta</taxon>
        <taxon>Spermatophyta</taxon>
        <taxon>Magnoliopsida</taxon>
        <taxon>eudicotyledons</taxon>
        <taxon>Gunneridae</taxon>
        <taxon>Pentapetalae</taxon>
        <taxon>asterids</taxon>
        <taxon>lamiids</taxon>
        <taxon>Lamiales</taxon>
        <taxon>Orobanchaceae</taxon>
        <taxon>Pedicularideae</taxon>
        <taxon>Castillejinae</taxon>
        <taxon>Castilleja</taxon>
    </lineage>
</organism>
<name>A0ABD3BHY3_9LAMI</name>
<dbReference type="Proteomes" id="UP001632038">
    <property type="component" value="Unassembled WGS sequence"/>
</dbReference>
<dbReference type="InterPro" id="IPR010775">
    <property type="entry name" value="DUF1365"/>
</dbReference>
<evidence type="ECO:0000313" key="2">
    <source>
        <dbReference type="EMBL" id="KAL3616887.1"/>
    </source>
</evidence>
<dbReference type="Pfam" id="PF07103">
    <property type="entry name" value="DUF1365"/>
    <property type="match status" value="2"/>
</dbReference>
<dbReference type="AlphaFoldDB" id="A0ABD3BHY3"/>
<feature type="transmembrane region" description="Helical" evidence="1">
    <location>
        <begin position="6"/>
        <end position="26"/>
    </location>
</feature>